<organism evidence="3 4">
    <name type="scientific">Metschnikowia bicuspidata</name>
    <dbReference type="NCBI Taxonomy" id="27322"/>
    <lineage>
        <taxon>Eukaryota</taxon>
        <taxon>Fungi</taxon>
        <taxon>Dikarya</taxon>
        <taxon>Ascomycota</taxon>
        <taxon>Saccharomycotina</taxon>
        <taxon>Pichiomycetes</taxon>
        <taxon>Metschnikowiaceae</taxon>
        <taxon>Metschnikowia</taxon>
    </lineage>
</organism>
<dbReference type="SMART" id="SM00903">
    <property type="entry name" value="Flavin_Reduct"/>
    <property type="match status" value="1"/>
</dbReference>
<dbReference type="InterPro" id="IPR050268">
    <property type="entry name" value="NADH-dep_flavin_reductase"/>
</dbReference>
<name>A0A4P9ZBT5_9ASCO</name>
<dbReference type="AlphaFoldDB" id="A0A4P9ZBT5"/>
<evidence type="ECO:0000256" key="1">
    <source>
        <dbReference type="ARBA" id="ARBA00023002"/>
    </source>
</evidence>
<dbReference type="Pfam" id="PF01613">
    <property type="entry name" value="Flavin_Reduct"/>
    <property type="match status" value="1"/>
</dbReference>
<gene>
    <name evidence="3" type="ORF">METBISCDRAFT_27491</name>
</gene>
<dbReference type="PANTHER" id="PTHR30466">
    <property type="entry name" value="FLAVIN REDUCTASE"/>
    <property type="match status" value="1"/>
</dbReference>
<proteinExistence type="predicted"/>
<keyword evidence="4" id="KW-1185">Reference proteome</keyword>
<dbReference type="PANTHER" id="PTHR30466:SF1">
    <property type="entry name" value="FMN REDUCTASE (NADH) RUTF"/>
    <property type="match status" value="1"/>
</dbReference>
<evidence type="ECO:0000313" key="4">
    <source>
        <dbReference type="Proteomes" id="UP000268321"/>
    </source>
</evidence>
<dbReference type="EMBL" id="ML004461">
    <property type="protein sequence ID" value="RKP30317.1"/>
    <property type="molecule type" value="Genomic_DNA"/>
</dbReference>
<sequence>MLPSRICHLANASLKTMFKSAMARVAAPAMILTAGTSLTSDVLHGMTLSSVNSLSVNPAPLLLFNMHLPSYTSASLHHNGYMALHLMPPSPESVQLGRKFASGVKPSHFKVNSKDEIFQEMTTPFSGFDRYTFHETKDGVLVPVLNELEVAFICRKKTHFEVDDHEIWVVCVETIVYPNQSHQRPSGGILYFDRAFHNIGKSLCE</sequence>
<dbReference type="Gene3D" id="2.30.110.10">
    <property type="entry name" value="Electron Transport, Fmn-binding Protein, Chain A"/>
    <property type="match status" value="1"/>
</dbReference>
<reference evidence="4" key="1">
    <citation type="journal article" date="2018" name="Nat. Microbiol.">
        <title>Leveraging single-cell genomics to expand the fungal tree of life.</title>
        <authorList>
            <person name="Ahrendt S.R."/>
            <person name="Quandt C.A."/>
            <person name="Ciobanu D."/>
            <person name="Clum A."/>
            <person name="Salamov A."/>
            <person name="Andreopoulos B."/>
            <person name="Cheng J.F."/>
            <person name="Woyke T."/>
            <person name="Pelin A."/>
            <person name="Henrissat B."/>
            <person name="Reynolds N.K."/>
            <person name="Benny G.L."/>
            <person name="Smith M.E."/>
            <person name="James T.Y."/>
            <person name="Grigoriev I.V."/>
        </authorList>
    </citation>
    <scope>NUCLEOTIDE SEQUENCE [LARGE SCALE GENOMIC DNA]</scope>
    <source>
        <strain evidence="4">Baker2002</strain>
    </source>
</reference>
<evidence type="ECO:0000259" key="2">
    <source>
        <dbReference type="SMART" id="SM00903"/>
    </source>
</evidence>
<dbReference type="GO" id="GO:0010181">
    <property type="term" value="F:FMN binding"/>
    <property type="evidence" value="ECO:0007669"/>
    <property type="project" value="InterPro"/>
</dbReference>
<protein>
    <recommendedName>
        <fullName evidence="2">Flavin reductase like domain-containing protein</fullName>
    </recommendedName>
</protein>
<dbReference type="SUPFAM" id="SSF50475">
    <property type="entry name" value="FMN-binding split barrel"/>
    <property type="match status" value="1"/>
</dbReference>
<accession>A0A4P9ZBT5</accession>
<dbReference type="OrthoDB" id="2015405at2759"/>
<dbReference type="InterPro" id="IPR012349">
    <property type="entry name" value="Split_barrel_FMN-bd"/>
</dbReference>
<dbReference type="GO" id="GO:0042602">
    <property type="term" value="F:riboflavin reductase (NADPH) activity"/>
    <property type="evidence" value="ECO:0007669"/>
    <property type="project" value="TreeGrafter"/>
</dbReference>
<keyword evidence="1" id="KW-0560">Oxidoreductase</keyword>
<dbReference type="InterPro" id="IPR002563">
    <property type="entry name" value="Flavin_Rdtase-like_dom"/>
</dbReference>
<feature type="domain" description="Flavin reductase like" evidence="2">
    <location>
        <begin position="22"/>
        <end position="198"/>
    </location>
</feature>
<dbReference type="Proteomes" id="UP000268321">
    <property type="component" value="Unassembled WGS sequence"/>
</dbReference>
<evidence type="ECO:0000313" key="3">
    <source>
        <dbReference type="EMBL" id="RKP30317.1"/>
    </source>
</evidence>